<proteinExistence type="predicted"/>
<feature type="compositionally biased region" description="Polar residues" evidence="1">
    <location>
        <begin position="82"/>
        <end position="96"/>
    </location>
</feature>
<evidence type="ECO:0000313" key="2">
    <source>
        <dbReference type="EMBL" id="RRT53630.1"/>
    </source>
</evidence>
<comment type="caution">
    <text evidence="2">The sequence shown here is derived from an EMBL/GenBank/DDBJ whole genome shotgun (WGS) entry which is preliminary data.</text>
</comment>
<dbReference type="EMBL" id="AMZH03011043">
    <property type="protein sequence ID" value="RRT53630.1"/>
    <property type="molecule type" value="Genomic_DNA"/>
</dbReference>
<dbReference type="AlphaFoldDB" id="A0A426YPJ1"/>
<evidence type="ECO:0000313" key="3">
    <source>
        <dbReference type="Proteomes" id="UP000287651"/>
    </source>
</evidence>
<evidence type="ECO:0000256" key="1">
    <source>
        <dbReference type="SAM" id="MobiDB-lite"/>
    </source>
</evidence>
<accession>A0A426YPJ1</accession>
<protein>
    <submittedName>
        <fullName evidence="2">Uncharacterized protein</fullName>
    </submittedName>
</protein>
<feature type="region of interest" description="Disordered" evidence="1">
    <location>
        <begin position="82"/>
        <end position="102"/>
    </location>
</feature>
<reference evidence="2 3" key="1">
    <citation type="journal article" date="2014" name="Agronomy (Basel)">
        <title>A Draft Genome Sequence for Ensete ventricosum, the Drought-Tolerant Tree Against Hunger.</title>
        <authorList>
            <person name="Harrison J."/>
            <person name="Moore K.A."/>
            <person name="Paszkiewicz K."/>
            <person name="Jones T."/>
            <person name="Grant M."/>
            <person name="Ambacheew D."/>
            <person name="Muzemil S."/>
            <person name="Studholme D.J."/>
        </authorList>
    </citation>
    <scope>NUCLEOTIDE SEQUENCE [LARGE SCALE GENOMIC DNA]</scope>
</reference>
<gene>
    <name evidence="2" type="ORF">B296_00039549</name>
</gene>
<organism evidence="2 3">
    <name type="scientific">Ensete ventricosum</name>
    <name type="common">Abyssinian banana</name>
    <name type="synonym">Musa ensete</name>
    <dbReference type="NCBI Taxonomy" id="4639"/>
    <lineage>
        <taxon>Eukaryota</taxon>
        <taxon>Viridiplantae</taxon>
        <taxon>Streptophyta</taxon>
        <taxon>Embryophyta</taxon>
        <taxon>Tracheophyta</taxon>
        <taxon>Spermatophyta</taxon>
        <taxon>Magnoliopsida</taxon>
        <taxon>Liliopsida</taxon>
        <taxon>Zingiberales</taxon>
        <taxon>Musaceae</taxon>
        <taxon>Ensete</taxon>
    </lineage>
</organism>
<name>A0A426YPJ1_ENSVE</name>
<sequence>MVNLVPLYRWQSLNKCALNVIGSDHSEILRGMRIANRPSPANYTLQDKDDATAGYRNWCCIDNSKGISARNRNMYEKFTYVTNRRNPTGPTSTTNKKAGRSVAPSSLMLTWPPRHRALGQLARRRGRPNAGSQSGAGRLYEHWRSPYIRPVTCVGSATSAGQLSEGVMTWRSGQHLSYHSPPPEDLLEAPDEGVEDEVLHLIAGSRSP</sequence>
<dbReference type="Proteomes" id="UP000287651">
    <property type="component" value="Unassembled WGS sequence"/>
</dbReference>